<protein>
    <submittedName>
        <fullName evidence="7">Threonine/homoserine/homoserine lactone efflux protein</fullName>
    </submittedName>
</protein>
<dbReference type="PIRSF" id="PIRSF006324">
    <property type="entry name" value="LeuE"/>
    <property type="match status" value="1"/>
</dbReference>
<dbReference type="RefSeq" id="WP_243726990.1">
    <property type="nucleotide sequence ID" value="NZ_SLWS01000004.1"/>
</dbReference>
<name>A0A4R2K042_9PSEU</name>
<keyword evidence="2" id="KW-1003">Cell membrane</keyword>
<dbReference type="PANTHER" id="PTHR30086">
    <property type="entry name" value="ARGININE EXPORTER PROTEIN ARGO"/>
    <property type="match status" value="1"/>
</dbReference>
<feature type="transmembrane region" description="Helical" evidence="6">
    <location>
        <begin position="41"/>
        <end position="66"/>
    </location>
</feature>
<dbReference type="InterPro" id="IPR001123">
    <property type="entry name" value="LeuE-type"/>
</dbReference>
<dbReference type="GO" id="GO:0015171">
    <property type="term" value="F:amino acid transmembrane transporter activity"/>
    <property type="evidence" value="ECO:0007669"/>
    <property type="project" value="TreeGrafter"/>
</dbReference>
<sequence length="208" mass="21879">MSSVATLAAFALTSAAVIIVPGPNLIYIMTRSIAQGTRAGLASAAGVETATLLYVTASALGISSLIAKSGGAFFAIKYLGAVYLVYLGVRTLCRPPSIDMDAATPTTPIWRTYRDGAVVNLLNPKVALFFLAFLPQFVSAGASAGSARGEMLVLGVVFFVLALGLDIIYATAAGAMGSWLRRRGRTLRQLRWPVSIVYFALASYSIFA</sequence>
<organism evidence="7 8">
    <name type="scientific">Actinocrispum wychmicini</name>
    <dbReference type="NCBI Taxonomy" id="1213861"/>
    <lineage>
        <taxon>Bacteria</taxon>
        <taxon>Bacillati</taxon>
        <taxon>Actinomycetota</taxon>
        <taxon>Actinomycetes</taxon>
        <taxon>Pseudonocardiales</taxon>
        <taxon>Pseudonocardiaceae</taxon>
        <taxon>Actinocrispum</taxon>
    </lineage>
</organism>
<reference evidence="7 8" key="1">
    <citation type="submission" date="2019-03" db="EMBL/GenBank/DDBJ databases">
        <title>Genomic Encyclopedia of Type Strains, Phase IV (KMG-IV): sequencing the most valuable type-strain genomes for metagenomic binning, comparative biology and taxonomic classification.</title>
        <authorList>
            <person name="Goeker M."/>
        </authorList>
    </citation>
    <scope>NUCLEOTIDE SEQUENCE [LARGE SCALE GENOMIC DNA]</scope>
    <source>
        <strain evidence="7 8">DSM 45934</strain>
    </source>
</reference>
<evidence type="ECO:0000256" key="1">
    <source>
        <dbReference type="ARBA" id="ARBA00004651"/>
    </source>
</evidence>
<comment type="caution">
    <text evidence="7">The sequence shown here is derived from an EMBL/GenBank/DDBJ whole genome shotgun (WGS) entry which is preliminary data.</text>
</comment>
<evidence type="ECO:0000256" key="5">
    <source>
        <dbReference type="ARBA" id="ARBA00023136"/>
    </source>
</evidence>
<keyword evidence="5 6" id="KW-0472">Membrane</keyword>
<dbReference type="PANTHER" id="PTHR30086:SF20">
    <property type="entry name" value="ARGININE EXPORTER PROTEIN ARGO-RELATED"/>
    <property type="match status" value="1"/>
</dbReference>
<evidence type="ECO:0000313" key="7">
    <source>
        <dbReference type="EMBL" id="TCO59695.1"/>
    </source>
</evidence>
<evidence type="ECO:0000256" key="3">
    <source>
        <dbReference type="ARBA" id="ARBA00022692"/>
    </source>
</evidence>
<evidence type="ECO:0000256" key="6">
    <source>
        <dbReference type="SAM" id="Phobius"/>
    </source>
</evidence>
<keyword evidence="4 6" id="KW-1133">Transmembrane helix</keyword>
<comment type="subcellular location">
    <subcellularLocation>
        <location evidence="1">Cell membrane</location>
        <topology evidence="1">Multi-pass membrane protein</topology>
    </subcellularLocation>
</comment>
<feature type="transmembrane region" description="Helical" evidence="6">
    <location>
        <begin position="126"/>
        <end position="145"/>
    </location>
</feature>
<keyword evidence="8" id="KW-1185">Reference proteome</keyword>
<evidence type="ECO:0000256" key="2">
    <source>
        <dbReference type="ARBA" id="ARBA00022475"/>
    </source>
</evidence>
<accession>A0A4R2K042</accession>
<feature type="transmembrane region" description="Helical" evidence="6">
    <location>
        <begin position="190"/>
        <end position="207"/>
    </location>
</feature>
<evidence type="ECO:0000256" key="4">
    <source>
        <dbReference type="ARBA" id="ARBA00022989"/>
    </source>
</evidence>
<keyword evidence="3 6" id="KW-0812">Transmembrane</keyword>
<feature type="transmembrane region" description="Helical" evidence="6">
    <location>
        <begin position="72"/>
        <end position="89"/>
    </location>
</feature>
<dbReference type="Proteomes" id="UP000295680">
    <property type="component" value="Unassembled WGS sequence"/>
</dbReference>
<dbReference type="GO" id="GO:0005886">
    <property type="term" value="C:plasma membrane"/>
    <property type="evidence" value="ECO:0007669"/>
    <property type="project" value="UniProtKB-SubCell"/>
</dbReference>
<dbReference type="Pfam" id="PF01810">
    <property type="entry name" value="LysE"/>
    <property type="match status" value="1"/>
</dbReference>
<feature type="transmembrane region" description="Helical" evidence="6">
    <location>
        <begin position="151"/>
        <end position="169"/>
    </location>
</feature>
<feature type="transmembrane region" description="Helical" evidence="6">
    <location>
        <begin position="6"/>
        <end position="29"/>
    </location>
</feature>
<dbReference type="EMBL" id="SLWS01000004">
    <property type="protein sequence ID" value="TCO59695.1"/>
    <property type="molecule type" value="Genomic_DNA"/>
</dbReference>
<proteinExistence type="predicted"/>
<evidence type="ECO:0000313" key="8">
    <source>
        <dbReference type="Proteomes" id="UP000295680"/>
    </source>
</evidence>
<gene>
    <name evidence="7" type="ORF">EV192_104538</name>
</gene>
<dbReference type="AlphaFoldDB" id="A0A4R2K042"/>